<evidence type="ECO:0008006" key="4">
    <source>
        <dbReference type="Google" id="ProtNLM"/>
    </source>
</evidence>
<keyword evidence="3" id="KW-1185">Reference proteome</keyword>
<dbReference type="Proteomes" id="UP000194236">
    <property type="component" value="Unassembled WGS sequence"/>
</dbReference>
<feature type="compositionally biased region" description="Low complexity" evidence="1">
    <location>
        <begin position="38"/>
        <end position="50"/>
    </location>
</feature>
<evidence type="ECO:0000313" key="2">
    <source>
        <dbReference type="EMBL" id="OTF77826.1"/>
    </source>
</evidence>
<sequence>MRSDHLSKHVKTHNGNENIIGNGNGVKKENGNCSDNENNNQQQQQQQQQQARLTNHNNHHIHQMSTSPGMIHPSELAIKW</sequence>
<gene>
    <name evidence="2" type="ORF">BLA29_011641</name>
</gene>
<accession>A0A1Y3BDZ5</accession>
<name>A0A1Y3BDZ5_EURMA</name>
<evidence type="ECO:0000313" key="3">
    <source>
        <dbReference type="Proteomes" id="UP000194236"/>
    </source>
</evidence>
<dbReference type="AlphaFoldDB" id="A0A1Y3BDZ5"/>
<reference evidence="2 3" key="1">
    <citation type="submission" date="2017-03" db="EMBL/GenBank/DDBJ databases">
        <title>Genome Survey of Euroglyphus maynei.</title>
        <authorList>
            <person name="Arlian L.G."/>
            <person name="Morgan M.S."/>
            <person name="Rider S.D."/>
        </authorList>
    </citation>
    <scope>NUCLEOTIDE SEQUENCE [LARGE SCALE GENOMIC DNA]</scope>
    <source>
        <strain evidence="2">Arlian Lab</strain>
        <tissue evidence="2">Whole body</tissue>
    </source>
</reference>
<organism evidence="2 3">
    <name type="scientific">Euroglyphus maynei</name>
    <name type="common">Mayne's house dust mite</name>
    <dbReference type="NCBI Taxonomy" id="6958"/>
    <lineage>
        <taxon>Eukaryota</taxon>
        <taxon>Metazoa</taxon>
        <taxon>Ecdysozoa</taxon>
        <taxon>Arthropoda</taxon>
        <taxon>Chelicerata</taxon>
        <taxon>Arachnida</taxon>
        <taxon>Acari</taxon>
        <taxon>Acariformes</taxon>
        <taxon>Sarcoptiformes</taxon>
        <taxon>Astigmata</taxon>
        <taxon>Psoroptidia</taxon>
        <taxon>Analgoidea</taxon>
        <taxon>Pyroglyphidae</taxon>
        <taxon>Pyroglyphinae</taxon>
        <taxon>Euroglyphus</taxon>
    </lineage>
</organism>
<evidence type="ECO:0000256" key="1">
    <source>
        <dbReference type="SAM" id="MobiDB-lite"/>
    </source>
</evidence>
<protein>
    <recommendedName>
        <fullName evidence="4">C2H2-type domain-containing protein</fullName>
    </recommendedName>
</protein>
<feature type="region of interest" description="Disordered" evidence="1">
    <location>
        <begin position="1"/>
        <end position="80"/>
    </location>
</feature>
<dbReference type="EMBL" id="MUJZ01030727">
    <property type="protein sequence ID" value="OTF77826.1"/>
    <property type="molecule type" value="Genomic_DNA"/>
</dbReference>
<comment type="caution">
    <text evidence="2">The sequence shown here is derived from an EMBL/GenBank/DDBJ whole genome shotgun (WGS) entry which is preliminary data.</text>
</comment>
<proteinExistence type="predicted"/>